<dbReference type="PANTHER" id="PTHR43133">
    <property type="entry name" value="RNA POLYMERASE ECF-TYPE SIGMA FACTO"/>
    <property type="match status" value="1"/>
</dbReference>
<evidence type="ECO:0000256" key="2">
    <source>
        <dbReference type="ARBA" id="ARBA00023015"/>
    </source>
</evidence>
<keyword evidence="5" id="KW-0804">Transcription</keyword>
<dbReference type="InterPro" id="IPR036388">
    <property type="entry name" value="WH-like_DNA-bd_sf"/>
</dbReference>
<sequence>MEPEALGRLLDRHAAALTLFARQLCDAPEDVVQEAFLRMSVLERAPENPGAWLFRVVRNLALDASLAAGRRRKHEAKAAAKAVAWFEDARLQGPDSVDPAEAERVLAGLPREEREVIVAHLWGGLTFEQIAESSGTSSSTAHRLYVRGLESMRERLGVPCLNRKKPI</sequence>
<dbReference type="InterPro" id="IPR039425">
    <property type="entry name" value="RNA_pol_sigma-70-like"/>
</dbReference>
<dbReference type="InterPro" id="IPR013249">
    <property type="entry name" value="RNA_pol_sigma70_r4_t2"/>
</dbReference>
<dbReference type="SUPFAM" id="SSF88946">
    <property type="entry name" value="Sigma2 domain of RNA polymerase sigma factors"/>
    <property type="match status" value="1"/>
</dbReference>
<dbReference type="Pfam" id="PF08281">
    <property type="entry name" value="Sigma70_r4_2"/>
    <property type="match status" value="1"/>
</dbReference>
<dbReference type="EMBL" id="JARRAG010000001">
    <property type="protein sequence ID" value="MDG3003155.1"/>
    <property type="molecule type" value="Genomic_DNA"/>
</dbReference>
<accession>A0ABT6F6G1</accession>
<dbReference type="NCBIfam" id="TIGR02937">
    <property type="entry name" value="sigma70-ECF"/>
    <property type="match status" value="1"/>
</dbReference>
<name>A0ABT6F6G1_9BACT</name>
<dbReference type="SUPFAM" id="SSF88659">
    <property type="entry name" value="Sigma3 and sigma4 domains of RNA polymerase sigma factors"/>
    <property type="match status" value="1"/>
</dbReference>
<evidence type="ECO:0000259" key="7">
    <source>
        <dbReference type="Pfam" id="PF08281"/>
    </source>
</evidence>
<dbReference type="InterPro" id="IPR014284">
    <property type="entry name" value="RNA_pol_sigma-70_dom"/>
</dbReference>
<reference evidence="8 9" key="1">
    <citation type="submission" date="2023-03" db="EMBL/GenBank/DDBJ databases">
        <title>Paludisphaera mucosa sp. nov. a novel planctomycete from northern fen.</title>
        <authorList>
            <person name="Ivanova A."/>
        </authorList>
    </citation>
    <scope>NUCLEOTIDE SEQUENCE [LARGE SCALE GENOMIC DNA]</scope>
    <source>
        <strain evidence="8 9">Pla2</strain>
    </source>
</reference>
<comment type="caution">
    <text evidence="8">The sequence shown here is derived from an EMBL/GenBank/DDBJ whole genome shotgun (WGS) entry which is preliminary data.</text>
</comment>
<keyword evidence="3" id="KW-0731">Sigma factor</keyword>
<feature type="domain" description="RNA polymerase sigma-70 region 2" evidence="6">
    <location>
        <begin position="11"/>
        <end position="68"/>
    </location>
</feature>
<dbReference type="PANTHER" id="PTHR43133:SF8">
    <property type="entry name" value="RNA POLYMERASE SIGMA FACTOR HI_1459-RELATED"/>
    <property type="match status" value="1"/>
</dbReference>
<dbReference type="Proteomes" id="UP001216907">
    <property type="component" value="Unassembled WGS sequence"/>
</dbReference>
<keyword evidence="2" id="KW-0805">Transcription regulation</keyword>
<organism evidence="8 9">
    <name type="scientific">Paludisphaera mucosa</name>
    <dbReference type="NCBI Taxonomy" id="3030827"/>
    <lineage>
        <taxon>Bacteria</taxon>
        <taxon>Pseudomonadati</taxon>
        <taxon>Planctomycetota</taxon>
        <taxon>Planctomycetia</taxon>
        <taxon>Isosphaerales</taxon>
        <taxon>Isosphaeraceae</taxon>
        <taxon>Paludisphaera</taxon>
    </lineage>
</organism>
<feature type="domain" description="RNA polymerase sigma factor 70 region 4 type 2" evidence="7">
    <location>
        <begin position="102"/>
        <end position="151"/>
    </location>
</feature>
<proteinExistence type="inferred from homology"/>
<evidence type="ECO:0000256" key="5">
    <source>
        <dbReference type="ARBA" id="ARBA00023163"/>
    </source>
</evidence>
<protein>
    <submittedName>
        <fullName evidence="8">Sigma-70 family RNA polymerase sigma factor</fullName>
    </submittedName>
</protein>
<gene>
    <name evidence="8" type="ORF">PZE19_05195</name>
</gene>
<evidence type="ECO:0000256" key="4">
    <source>
        <dbReference type="ARBA" id="ARBA00023125"/>
    </source>
</evidence>
<keyword evidence="4" id="KW-0238">DNA-binding</keyword>
<dbReference type="InterPro" id="IPR007627">
    <property type="entry name" value="RNA_pol_sigma70_r2"/>
</dbReference>
<dbReference type="InterPro" id="IPR013324">
    <property type="entry name" value="RNA_pol_sigma_r3/r4-like"/>
</dbReference>
<dbReference type="Gene3D" id="1.10.1740.10">
    <property type="match status" value="1"/>
</dbReference>
<dbReference type="Pfam" id="PF04542">
    <property type="entry name" value="Sigma70_r2"/>
    <property type="match status" value="1"/>
</dbReference>
<evidence type="ECO:0000256" key="3">
    <source>
        <dbReference type="ARBA" id="ARBA00023082"/>
    </source>
</evidence>
<evidence type="ECO:0000259" key="6">
    <source>
        <dbReference type="Pfam" id="PF04542"/>
    </source>
</evidence>
<dbReference type="Gene3D" id="1.10.10.10">
    <property type="entry name" value="Winged helix-like DNA-binding domain superfamily/Winged helix DNA-binding domain"/>
    <property type="match status" value="1"/>
</dbReference>
<dbReference type="InterPro" id="IPR013325">
    <property type="entry name" value="RNA_pol_sigma_r2"/>
</dbReference>
<evidence type="ECO:0000313" key="9">
    <source>
        <dbReference type="Proteomes" id="UP001216907"/>
    </source>
</evidence>
<evidence type="ECO:0000256" key="1">
    <source>
        <dbReference type="ARBA" id="ARBA00010641"/>
    </source>
</evidence>
<evidence type="ECO:0000313" key="8">
    <source>
        <dbReference type="EMBL" id="MDG3003155.1"/>
    </source>
</evidence>
<keyword evidence="9" id="KW-1185">Reference proteome</keyword>
<dbReference type="RefSeq" id="WP_277859510.1">
    <property type="nucleotide sequence ID" value="NZ_JARRAG010000001.1"/>
</dbReference>
<comment type="similarity">
    <text evidence="1">Belongs to the sigma-70 factor family. ECF subfamily.</text>
</comment>